<protein>
    <submittedName>
        <fullName evidence="2">Uncharacterized protein</fullName>
    </submittedName>
</protein>
<name>A0A9W6FLQ7_XANFL</name>
<sequence>MAERGWPMADDPVRASRRTEAEGKTSAFHALAGCCAAAALFLGALPALAQSPSQSLGDVPGREPLDPNIDPYPFDAPLALRVYFRETLPGGWRAGEPRQEPGGGFSLLVYVPDFWKGNPSSAMMRFCPRPYSNIWRGGVRWIELKPYYRQSYWPTSVCRPGAG</sequence>
<evidence type="ECO:0000313" key="3">
    <source>
        <dbReference type="Proteomes" id="UP001144397"/>
    </source>
</evidence>
<dbReference type="Proteomes" id="UP001144397">
    <property type="component" value="Unassembled WGS sequence"/>
</dbReference>
<evidence type="ECO:0000256" key="1">
    <source>
        <dbReference type="SAM" id="MobiDB-lite"/>
    </source>
</evidence>
<accession>A0A9W6FLQ7</accession>
<reference evidence="2" key="1">
    <citation type="submission" date="2022-12" db="EMBL/GenBank/DDBJ databases">
        <title>Reference genome sequencing for broad-spectrum identification of bacterial and archaeal isolates by mass spectrometry.</title>
        <authorList>
            <person name="Sekiguchi Y."/>
            <person name="Tourlousse D.M."/>
        </authorList>
    </citation>
    <scope>NUCLEOTIDE SEQUENCE</scope>
    <source>
        <strain evidence="2">301</strain>
    </source>
</reference>
<proteinExistence type="predicted"/>
<feature type="region of interest" description="Disordered" evidence="1">
    <location>
        <begin position="1"/>
        <end position="20"/>
    </location>
</feature>
<gene>
    <name evidence="2" type="ORF">XFLAVUS301_43050</name>
</gene>
<dbReference type="AlphaFoldDB" id="A0A9W6FLQ7"/>
<evidence type="ECO:0000313" key="2">
    <source>
        <dbReference type="EMBL" id="GLI24631.1"/>
    </source>
</evidence>
<comment type="caution">
    <text evidence="2">The sequence shown here is derived from an EMBL/GenBank/DDBJ whole genome shotgun (WGS) entry which is preliminary data.</text>
</comment>
<organism evidence="2 3">
    <name type="scientific">Xanthobacter flavus</name>
    <dbReference type="NCBI Taxonomy" id="281"/>
    <lineage>
        <taxon>Bacteria</taxon>
        <taxon>Pseudomonadati</taxon>
        <taxon>Pseudomonadota</taxon>
        <taxon>Alphaproteobacteria</taxon>
        <taxon>Hyphomicrobiales</taxon>
        <taxon>Xanthobacteraceae</taxon>
        <taxon>Xanthobacter</taxon>
    </lineage>
</organism>
<dbReference type="EMBL" id="BSDO01000008">
    <property type="protein sequence ID" value="GLI24631.1"/>
    <property type="molecule type" value="Genomic_DNA"/>
</dbReference>
<feature type="compositionally biased region" description="Basic and acidic residues" evidence="1">
    <location>
        <begin position="11"/>
        <end position="20"/>
    </location>
</feature>